<keyword evidence="4" id="KW-1185">Reference proteome</keyword>
<evidence type="ECO:0000256" key="2">
    <source>
        <dbReference type="SAM" id="Phobius"/>
    </source>
</evidence>
<gene>
    <name evidence="3" type="ORF">GCM10025881_24770</name>
</gene>
<protein>
    <recommendedName>
        <fullName evidence="5">Tfp pilus assembly protein PilO</fullName>
    </recommendedName>
</protein>
<proteinExistence type="predicted"/>
<dbReference type="Proteomes" id="UP001157034">
    <property type="component" value="Unassembled WGS sequence"/>
</dbReference>
<evidence type="ECO:0000313" key="4">
    <source>
        <dbReference type="Proteomes" id="UP001157034"/>
    </source>
</evidence>
<feature type="region of interest" description="Disordered" evidence="1">
    <location>
        <begin position="323"/>
        <end position="361"/>
    </location>
</feature>
<evidence type="ECO:0008006" key="5">
    <source>
        <dbReference type="Google" id="ProtNLM"/>
    </source>
</evidence>
<comment type="caution">
    <text evidence="3">The sequence shown here is derived from an EMBL/GenBank/DDBJ whole genome shotgun (WGS) entry which is preliminary data.</text>
</comment>
<evidence type="ECO:0000313" key="3">
    <source>
        <dbReference type="EMBL" id="GMA95653.1"/>
    </source>
</evidence>
<feature type="region of interest" description="Disordered" evidence="1">
    <location>
        <begin position="48"/>
        <end position="68"/>
    </location>
</feature>
<keyword evidence="2" id="KW-1133">Transmembrane helix</keyword>
<feature type="compositionally biased region" description="Low complexity" evidence="1">
    <location>
        <begin position="323"/>
        <end position="349"/>
    </location>
</feature>
<reference evidence="4" key="1">
    <citation type="journal article" date="2019" name="Int. J. Syst. Evol. Microbiol.">
        <title>The Global Catalogue of Microorganisms (GCM) 10K type strain sequencing project: providing services to taxonomists for standard genome sequencing and annotation.</title>
        <authorList>
            <consortium name="The Broad Institute Genomics Platform"/>
            <consortium name="The Broad Institute Genome Sequencing Center for Infectious Disease"/>
            <person name="Wu L."/>
            <person name="Ma J."/>
        </authorList>
    </citation>
    <scope>NUCLEOTIDE SEQUENCE [LARGE SCALE GENOMIC DNA]</scope>
    <source>
        <strain evidence="4">NBRC 108894</strain>
    </source>
</reference>
<keyword evidence="2" id="KW-0812">Transmembrane</keyword>
<organism evidence="3 4">
    <name type="scientific">Pseudolysinimonas kribbensis</name>
    <dbReference type="NCBI Taxonomy" id="433641"/>
    <lineage>
        <taxon>Bacteria</taxon>
        <taxon>Bacillati</taxon>
        <taxon>Actinomycetota</taxon>
        <taxon>Actinomycetes</taxon>
        <taxon>Micrococcales</taxon>
        <taxon>Microbacteriaceae</taxon>
        <taxon>Pseudolysinimonas</taxon>
    </lineage>
</organism>
<dbReference type="EMBL" id="BSVB01000001">
    <property type="protein sequence ID" value="GMA95653.1"/>
    <property type="molecule type" value="Genomic_DNA"/>
</dbReference>
<feature type="compositionally biased region" description="Basic and acidic residues" evidence="1">
    <location>
        <begin position="57"/>
        <end position="66"/>
    </location>
</feature>
<accession>A0ABQ6K4V5</accession>
<feature type="region of interest" description="Disordered" evidence="1">
    <location>
        <begin position="210"/>
        <end position="240"/>
    </location>
</feature>
<name>A0ABQ6K4V5_9MICO</name>
<keyword evidence="2" id="KW-0472">Membrane</keyword>
<feature type="compositionally biased region" description="Low complexity" evidence="1">
    <location>
        <begin position="216"/>
        <end position="240"/>
    </location>
</feature>
<feature type="transmembrane region" description="Helical" evidence="2">
    <location>
        <begin position="99"/>
        <end position="118"/>
    </location>
</feature>
<evidence type="ECO:0000256" key="1">
    <source>
        <dbReference type="SAM" id="MobiDB-lite"/>
    </source>
</evidence>
<sequence length="361" mass="36313">MGAALAPEGPLRAPRIAVLALVISSPAPPDIEAVTAMLRSLPGYADSTVQSSTAGDGGRDDHLADARRRRPVGTLRYSGTGVERRPGGRSIAMMRSPRTWHLIAVLAVLVIVALGWFLGASPLLQQAAAADQSRAQVQQQNAQQRTVLASMRGQYDKLDELQAQMASLQLSVPGTVDLDDFFDQVAAIASAAGASITSITAGEAQPYGLTAGGSGTPAKSAASSTPQPTSSATPAASATPAPAATAAAPVAAAPKTPTGDLASKLYVVPIDISLSSGPSQVTAFVNGLQTGKRLILVSSMAYTSSPAGGTVSGFVFVVHDPSASAASPSATSSPTSTGAATPTPTPSSTVQTPRPAPTPTK</sequence>